<evidence type="ECO:0000313" key="3">
    <source>
        <dbReference type="EMBL" id="NYE73255.1"/>
    </source>
</evidence>
<dbReference type="InterPro" id="IPR041664">
    <property type="entry name" value="AAA_16"/>
</dbReference>
<organism evidence="3 4">
    <name type="scientific">Microlunatus parietis</name>
    <dbReference type="NCBI Taxonomy" id="682979"/>
    <lineage>
        <taxon>Bacteria</taxon>
        <taxon>Bacillati</taxon>
        <taxon>Actinomycetota</taxon>
        <taxon>Actinomycetes</taxon>
        <taxon>Propionibacteriales</taxon>
        <taxon>Propionibacteriaceae</taxon>
        <taxon>Microlunatus</taxon>
    </lineage>
</organism>
<dbReference type="Proteomes" id="UP000569914">
    <property type="component" value="Unassembled WGS sequence"/>
</dbReference>
<evidence type="ECO:0000259" key="2">
    <source>
        <dbReference type="Pfam" id="PF13191"/>
    </source>
</evidence>
<dbReference type="PANTHER" id="PTHR34704:SF1">
    <property type="entry name" value="ATPASE"/>
    <property type="match status" value="1"/>
</dbReference>
<evidence type="ECO:0000259" key="1">
    <source>
        <dbReference type="Pfam" id="PF03008"/>
    </source>
</evidence>
<keyword evidence="4" id="KW-1185">Reference proteome</keyword>
<dbReference type="RefSeq" id="WP_179754616.1">
    <property type="nucleotide sequence ID" value="NZ_JACCBU010000001.1"/>
</dbReference>
<proteinExistence type="predicted"/>
<feature type="domain" description="Orc1-like AAA ATPase" evidence="2">
    <location>
        <begin position="14"/>
        <end position="149"/>
    </location>
</feature>
<comment type="caution">
    <text evidence="3">The sequence shown here is derived from an EMBL/GenBank/DDBJ whole genome shotgun (WGS) entry which is preliminary data.</text>
</comment>
<dbReference type="Pfam" id="PF03008">
    <property type="entry name" value="DUF234"/>
    <property type="match status" value="1"/>
</dbReference>
<feature type="domain" description="DUF234" evidence="1">
    <location>
        <begin position="345"/>
        <end position="436"/>
    </location>
</feature>
<dbReference type="SUPFAM" id="SSF52540">
    <property type="entry name" value="P-loop containing nucleoside triphosphate hydrolases"/>
    <property type="match status" value="1"/>
</dbReference>
<dbReference type="EMBL" id="JACCBU010000001">
    <property type="protein sequence ID" value="NYE73255.1"/>
    <property type="molecule type" value="Genomic_DNA"/>
</dbReference>
<dbReference type="InterPro" id="IPR004256">
    <property type="entry name" value="DUF234"/>
</dbReference>
<accession>A0A7Y9IAT1</accession>
<dbReference type="PANTHER" id="PTHR34704">
    <property type="entry name" value="ATPASE"/>
    <property type="match status" value="1"/>
</dbReference>
<dbReference type="InterPro" id="IPR027417">
    <property type="entry name" value="P-loop_NTPase"/>
</dbReference>
<reference evidence="3 4" key="1">
    <citation type="submission" date="2020-07" db="EMBL/GenBank/DDBJ databases">
        <title>Sequencing the genomes of 1000 actinobacteria strains.</title>
        <authorList>
            <person name="Klenk H.-P."/>
        </authorList>
    </citation>
    <scope>NUCLEOTIDE SEQUENCE [LARGE SCALE GENOMIC DNA]</scope>
    <source>
        <strain evidence="3 4">DSM 22083</strain>
    </source>
</reference>
<dbReference type="Gene3D" id="3.40.50.300">
    <property type="entry name" value="P-loop containing nucleotide triphosphate hydrolases"/>
    <property type="match status" value="1"/>
</dbReference>
<dbReference type="Pfam" id="PF13191">
    <property type="entry name" value="AAA_16"/>
    <property type="match status" value="1"/>
</dbReference>
<dbReference type="AlphaFoldDB" id="A0A7Y9IAT1"/>
<evidence type="ECO:0000313" key="4">
    <source>
        <dbReference type="Proteomes" id="UP000569914"/>
    </source>
</evidence>
<gene>
    <name evidence="3" type="ORF">BKA15_004584</name>
</gene>
<name>A0A7Y9IAT1_9ACTN</name>
<evidence type="ECO:0008006" key="5">
    <source>
        <dbReference type="Google" id="ProtNLM"/>
    </source>
</evidence>
<sequence length="490" mass="53938">MIQSMTVSSAGGSRFFGRREVLSVLRRHLETVTQTKAGQLIALRGRRQVGKSTVVERFVQSAKVPYVFVTGVFQASMIKQLNDATIAINESTRRLPDAELLTQSAAGSWREWFGRLALAAREGPVIAVLDEFPWLADADPALEGELQAQWDRTLAKLPVLLIIIGSDVAMMDRLAGHGRPLFGRLTPLVVPALNPAEIAEAAPGRSAAEVFDAYLVTGGYPRLVTELTRRSGSTVDFVRNSLTDAYSALVATARLNLESEFPEPQYAYQVLSAIGASDSSHPGFKDVLGAITDADERKRAETATTRALRTLTDIKGLIERELPAWAPATSKLRRYRVTDPYLRFWFRYVERNVDRISRGRADLAVSAFDRDWEAWRGQSIEPVVRDALLRLAREGGDLDGVESVLPWWVRDNSVEVDVVATTTKRTALVATIKWRARGGVTAAELDQLRQHRERVPRSENALLGVVSPGGRPPKGAAVAYSAADLLAAWK</sequence>
<protein>
    <recommendedName>
        <fullName evidence="5">DUF234 domain-containing protein</fullName>
    </recommendedName>
</protein>